<protein>
    <recommendedName>
        <fullName evidence="1">HD-GYP domain-containing protein</fullName>
    </recommendedName>
</protein>
<gene>
    <name evidence="2" type="ORF">C1N32_20890</name>
</gene>
<sequence>MSITEKAKKLITDSTDILTDNVITLGNQYGYIAYTSNTSAAWRESIVGVSKGLNTLLSNDKVHTLDPNIRIELNDWDEEITAYFSDRAIVHQKRAIELYMYTGLLKHYRQAYITLIQSLDASHDDINWVISLIHGYFDRGEAITCYEYQKLSSNSNQELEEIKRSHREVLNNKNQLLSIIESIDQPLFGVDNQGYIRHANGLGHKILSLQSLEGDNQNYWDVNLDDKEFNVNKLIPDFNTISDSDKTNKHLYNIVNIHGTPYELYFYKYKGMVRYRDEHDSIIVMLREISSLVAYENQLESERQKRFAEKQEIIQVLGDILENRSDETGLHVRRVACVASKLGMLYGLSHEEVTTIYTASPLHDVGKIAVPDAILNKAGRLTKEEFEVVKKHSEVGRNLLQGSDSHLMQMACIIAHEHHEKWDGNGYPCGKAGEEIHIFARIVAIADVFDALLSKRPYKNAWAKEEVLQEFIDQKGKHFDPELTQLLIDNFEELAHLHKEANEFNLPQIHQLHAINYAA</sequence>
<dbReference type="SUPFAM" id="SSF109604">
    <property type="entry name" value="HD-domain/PDEase-like"/>
    <property type="match status" value="1"/>
</dbReference>
<dbReference type="Pfam" id="PF13487">
    <property type="entry name" value="HD_5"/>
    <property type="match status" value="1"/>
</dbReference>
<dbReference type="PROSITE" id="PS51832">
    <property type="entry name" value="HD_GYP"/>
    <property type="match status" value="1"/>
</dbReference>
<dbReference type="GO" id="GO:0008081">
    <property type="term" value="F:phosphoric diester hydrolase activity"/>
    <property type="evidence" value="ECO:0007669"/>
    <property type="project" value="UniProtKB-ARBA"/>
</dbReference>
<proteinExistence type="predicted"/>
<accession>A0A2J8HRW6</accession>
<comment type="caution">
    <text evidence="2">The sequence shown here is derived from an EMBL/GenBank/DDBJ whole genome shotgun (WGS) entry which is preliminary data.</text>
</comment>
<dbReference type="InterPro" id="IPR003607">
    <property type="entry name" value="HD/PDEase_dom"/>
</dbReference>
<dbReference type="Proteomes" id="UP000236449">
    <property type="component" value="Unassembled WGS sequence"/>
</dbReference>
<dbReference type="RefSeq" id="WP_102967321.1">
    <property type="nucleotide sequence ID" value="NZ_POSK01000024.1"/>
</dbReference>
<feature type="domain" description="HD-GYP" evidence="1">
    <location>
        <begin position="306"/>
        <end position="503"/>
    </location>
</feature>
<dbReference type="PANTHER" id="PTHR45228">
    <property type="entry name" value="CYCLIC DI-GMP PHOSPHODIESTERASE TM_0186-RELATED"/>
    <property type="match status" value="1"/>
</dbReference>
<dbReference type="Gene3D" id="1.10.3210.10">
    <property type="entry name" value="Hypothetical protein af1432"/>
    <property type="match status" value="1"/>
</dbReference>
<dbReference type="SMART" id="SM00471">
    <property type="entry name" value="HDc"/>
    <property type="match status" value="1"/>
</dbReference>
<evidence type="ECO:0000313" key="2">
    <source>
        <dbReference type="EMBL" id="PNI01019.1"/>
    </source>
</evidence>
<evidence type="ECO:0000259" key="1">
    <source>
        <dbReference type="PROSITE" id="PS51832"/>
    </source>
</evidence>
<dbReference type="OrthoDB" id="6210373at2"/>
<dbReference type="CDD" id="cd00077">
    <property type="entry name" value="HDc"/>
    <property type="match status" value="1"/>
</dbReference>
<dbReference type="EMBL" id="POSK01000024">
    <property type="protein sequence ID" value="PNI01019.1"/>
    <property type="molecule type" value="Genomic_DNA"/>
</dbReference>
<organism evidence="2 3">
    <name type="scientific">Vibrio diazotrophicus</name>
    <dbReference type="NCBI Taxonomy" id="685"/>
    <lineage>
        <taxon>Bacteria</taxon>
        <taxon>Pseudomonadati</taxon>
        <taxon>Pseudomonadota</taxon>
        <taxon>Gammaproteobacteria</taxon>
        <taxon>Vibrionales</taxon>
        <taxon>Vibrionaceae</taxon>
        <taxon>Vibrio</taxon>
    </lineage>
</organism>
<name>A0A2J8HRW6_VIBDI</name>
<dbReference type="InterPro" id="IPR037522">
    <property type="entry name" value="HD_GYP_dom"/>
</dbReference>
<dbReference type="PANTHER" id="PTHR45228:SF1">
    <property type="entry name" value="CYCLIC DI-GMP PHOSPHODIESTERASE TM_0186"/>
    <property type="match status" value="1"/>
</dbReference>
<dbReference type="InterPro" id="IPR052020">
    <property type="entry name" value="Cyclic_di-GMP/3'3'-cGAMP_PDE"/>
</dbReference>
<reference evidence="2 3" key="1">
    <citation type="submission" date="2018-01" db="EMBL/GenBank/DDBJ databases">
        <title>Draft genome sequences of six Vibrio diazotrophicus strains isolated from deep-sea sediments of the Baltic Sea.</title>
        <authorList>
            <person name="Castillo D."/>
            <person name="Vandieken V."/>
            <person name="Chiang O."/>
            <person name="Middelboe M."/>
        </authorList>
    </citation>
    <scope>NUCLEOTIDE SEQUENCE [LARGE SCALE GENOMIC DNA]</scope>
    <source>
        <strain evidence="2 3">60.27F</strain>
    </source>
</reference>
<dbReference type="AlphaFoldDB" id="A0A2J8HRW6"/>
<evidence type="ECO:0000313" key="3">
    <source>
        <dbReference type="Proteomes" id="UP000236449"/>
    </source>
</evidence>